<dbReference type="EMBL" id="JWZX01001729">
    <property type="protein sequence ID" value="KOO32603.1"/>
    <property type="molecule type" value="Genomic_DNA"/>
</dbReference>
<dbReference type="SUPFAM" id="SSF48403">
    <property type="entry name" value="Ankyrin repeat"/>
    <property type="match status" value="1"/>
</dbReference>
<protein>
    <submittedName>
        <fullName evidence="3">Uncharacterized protein</fullName>
    </submittedName>
</protein>
<feature type="compositionally biased region" description="Basic and acidic residues" evidence="2">
    <location>
        <begin position="1"/>
        <end position="16"/>
    </location>
</feature>
<evidence type="ECO:0000256" key="2">
    <source>
        <dbReference type="SAM" id="MobiDB-lite"/>
    </source>
</evidence>
<dbReference type="PROSITE" id="PS50088">
    <property type="entry name" value="ANK_REPEAT"/>
    <property type="match status" value="1"/>
</dbReference>
<dbReference type="InterPro" id="IPR036770">
    <property type="entry name" value="Ankyrin_rpt-contain_sf"/>
</dbReference>
<dbReference type="Proteomes" id="UP000037460">
    <property type="component" value="Unassembled WGS sequence"/>
</dbReference>
<organism evidence="3 4">
    <name type="scientific">Chrysochromulina tobinii</name>
    <dbReference type="NCBI Taxonomy" id="1460289"/>
    <lineage>
        <taxon>Eukaryota</taxon>
        <taxon>Haptista</taxon>
        <taxon>Haptophyta</taxon>
        <taxon>Prymnesiophyceae</taxon>
        <taxon>Prymnesiales</taxon>
        <taxon>Chrysochromulinaceae</taxon>
        <taxon>Chrysochromulina</taxon>
    </lineage>
</organism>
<feature type="region of interest" description="Disordered" evidence="2">
    <location>
        <begin position="1"/>
        <end position="30"/>
    </location>
</feature>
<evidence type="ECO:0000256" key="1">
    <source>
        <dbReference type="PROSITE-ProRule" id="PRU00023"/>
    </source>
</evidence>
<gene>
    <name evidence="3" type="ORF">Ctob_009446</name>
</gene>
<keyword evidence="4" id="KW-1185">Reference proteome</keyword>
<name>A0A0M0K2J2_9EUKA</name>
<dbReference type="InterPro" id="IPR002110">
    <property type="entry name" value="Ankyrin_rpt"/>
</dbReference>
<keyword evidence="1" id="KW-0040">ANK repeat</keyword>
<dbReference type="OrthoDB" id="1577640at2759"/>
<dbReference type="AlphaFoldDB" id="A0A0M0K2J2"/>
<dbReference type="PROSITE" id="PS50297">
    <property type="entry name" value="ANK_REP_REGION"/>
    <property type="match status" value="1"/>
</dbReference>
<accession>A0A0M0K2J2</accession>
<reference evidence="4" key="1">
    <citation type="journal article" date="2015" name="PLoS Genet.">
        <title>Genome Sequence and Transcriptome Analyses of Chrysochromulina tobin: Metabolic Tools for Enhanced Algal Fitness in the Prominent Order Prymnesiales (Haptophyceae).</title>
        <authorList>
            <person name="Hovde B.T."/>
            <person name="Deodato C.R."/>
            <person name="Hunsperger H.M."/>
            <person name="Ryken S.A."/>
            <person name="Yost W."/>
            <person name="Jha R.K."/>
            <person name="Patterson J."/>
            <person name="Monnat R.J. Jr."/>
            <person name="Barlow S.B."/>
            <person name="Starkenburg S.R."/>
            <person name="Cattolico R.A."/>
        </authorList>
    </citation>
    <scope>NUCLEOTIDE SEQUENCE</scope>
    <source>
        <strain evidence="4">CCMP291</strain>
    </source>
</reference>
<dbReference type="Gene3D" id="1.25.40.20">
    <property type="entry name" value="Ankyrin repeat-containing domain"/>
    <property type="match status" value="1"/>
</dbReference>
<evidence type="ECO:0000313" key="4">
    <source>
        <dbReference type="Proteomes" id="UP000037460"/>
    </source>
</evidence>
<feature type="repeat" description="ANK" evidence="1">
    <location>
        <begin position="167"/>
        <end position="202"/>
    </location>
</feature>
<comment type="caution">
    <text evidence="3">The sequence shown here is derived from an EMBL/GenBank/DDBJ whole genome shotgun (WGS) entry which is preliminary data.</text>
</comment>
<proteinExistence type="predicted"/>
<evidence type="ECO:0000313" key="3">
    <source>
        <dbReference type="EMBL" id="KOO32603.1"/>
    </source>
</evidence>
<sequence length="258" mass="28514">MALKRREEDWRTDRRKTPPKYKTYPTPSRDSDKRMMARFLALTATEGGLMKWNKEPVPFLVALQIGWNLPMDVVGAGVYGGIVKRDSNGKIIIGDEWPEDNRAPPAHNPVHSTGPYLDFSKLTQESRGYTKIATVIMAGKVAKLEALLESAGSEQERRTLANLVMSGGARPLHMCGMSRGGDSTELIRTLIKYGADVNAKDNYEMTPMDRLASNSVTGNELLRGHGAVPGRRLPRGVPDWTADEFDYTGPGETGGEYF</sequence>